<dbReference type="EMBL" id="CM004400">
    <property type="protein sequence ID" value="OAY31142.1"/>
    <property type="molecule type" value="Genomic_DNA"/>
</dbReference>
<protein>
    <submittedName>
        <fullName evidence="1">Uncharacterized protein</fullName>
    </submittedName>
</protein>
<evidence type="ECO:0000313" key="1">
    <source>
        <dbReference type="EMBL" id="OAY31142.1"/>
    </source>
</evidence>
<sequence length="57" mass="6515">MLSGNPALTKALVSAAQLEKLKDVEVSMLLWEIDGSQPLSQWRQKSLNLINRNWTKY</sequence>
<proteinExistence type="predicted"/>
<name>A0A2C9UL73_MANES</name>
<dbReference type="AlphaFoldDB" id="A0A2C9UL73"/>
<reference evidence="1" key="1">
    <citation type="submission" date="2016-02" db="EMBL/GenBank/DDBJ databases">
        <title>WGS assembly of Manihot esculenta.</title>
        <authorList>
            <person name="Bredeson J.V."/>
            <person name="Prochnik S.E."/>
            <person name="Lyons J.B."/>
            <person name="Schmutz J."/>
            <person name="Grimwood J."/>
            <person name="Vrebalov J."/>
            <person name="Bart R.S."/>
            <person name="Amuge T."/>
            <person name="Ferguson M.E."/>
            <person name="Green R."/>
            <person name="Putnam N."/>
            <person name="Stites J."/>
            <person name="Rounsley S."/>
            <person name="Rokhsar D.S."/>
        </authorList>
    </citation>
    <scope>NUCLEOTIDE SEQUENCE [LARGE SCALE GENOMIC DNA]</scope>
    <source>
        <tissue evidence="1">Leaf</tissue>
    </source>
</reference>
<accession>A0A2C9UL73</accession>
<organism evidence="1">
    <name type="scientific">Manihot esculenta</name>
    <name type="common">Cassava</name>
    <name type="synonym">Jatropha manihot</name>
    <dbReference type="NCBI Taxonomy" id="3983"/>
    <lineage>
        <taxon>Eukaryota</taxon>
        <taxon>Viridiplantae</taxon>
        <taxon>Streptophyta</taxon>
        <taxon>Embryophyta</taxon>
        <taxon>Tracheophyta</taxon>
        <taxon>Spermatophyta</taxon>
        <taxon>Magnoliopsida</taxon>
        <taxon>eudicotyledons</taxon>
        <taxon>Gunneridae</taxon>
        <taxon>Pentapetalae</taxon>
        <taxon>rosids</taxon>
        <taxon>fabids</taxon>
        <taxon>Malpighiales</taxon>
        <taxon>Euphorbiaceae</taxon>
        <taxon>Crotonoideae</taxon>
        <taxon>Manihoteae</taxon>
        <taxon>Manihot</taxon>
    </lineage>
</organism>
<gene>
    <name evidence="1" type="ORF">MANES_14G087400</name>
</gene>